<comment type="subcellular location">
    <subcellularLocation>
        <location evidence="1">Cytoplasm</location>
    </subcellularLocation>
</comment>
<evidence type="ECO:0000259" key="3">
    <source>
        <dbReference type="Pfam" id="PF01738"/>
    </source>
</evidence>
<dbReference type="PANTHER" id="PTHR17630:SF97">
    <property type="entry name" value="ENDO-1,31,4-BETA-D-GLUCANASE-LIKE"/>
    <property type="match status" value="1"/>
</dbReference>
<evidence type="ECO:0000313" key="5">
    <source>
        <dbReference type="Proteomes" id="UP001415857"/>
    </source>
</evidence>
<sequence>MSGPQCCENPPSLSFSCGSGHVEQIGGLNSYVTGPPDSKLAILLVSDIFGYEAPNLRKLADKVAAAGYYVVVPDFFYGDPYVPTNAERTIQVWIKDHGADKGFEDAKLVVEALKRKGASSIGAAGFCWGAKVVVELAKTNYIHAAVLLHPSFVALDDIKAVKVPTAVLGAEKDHMSPPELLKQFEEVLATKPEVDGFVKIFPGVSHGWTVRYTAEDAVVVKCAEEAHQNMLEWFAKYSLNWLDRLTAEEISSAVDQRIVEGNLYRIKKRKGQKRKREKNQTVIHGSFVKAHVNLANEANNVNLRRYGVIFGLDKPRPSFFLETVHGQALERQEVKLDYRFKDRCHHNAEILGSCNGLLFVLTWKQASLWNPSTGEYKEIPIPPNLIDEMYYAFFSGLGYDSSLDVYKAIVVIHDPFIIGRSDISFFSSETWSSYV</sequence>
<dbReference type="Pfam" id="PF01738">
    <property type="entry name" value="DLH"/>
    <property type="match status" value="1"/>
</dbReference>
<dbReference type="SUPFAM" id="SSF53474">
    <property type="entry name" value="alpha/beta-Hydrolases"/>
    <property type="match status" value="1"/>
</dbReference>
<dbReference type="Gene3D" id="3.40.50.1820">
    <property type="entry name" value="alpha/beta hydrolase"/>
    <property type="match status" value="1"/>
</dbReference>
<dbReference type="EMBL" id="JBBPBK010000003">
    <property type="protein sequence ID" value="KAK9287688.1"/>
    <property type="molecule type" value="Genomic_DNA"/>
</dbReference>
<name>A0AAP0RYZ4_LIQFO</name>
<dbReference type="GO" id="GO:0005737">
    <property type="term" value="C:cytoplasm"/>
    <property type="evidence" value="ECO:0007669"/>
    <property type="project" value="UniProtKB-SubCell"/>
</dbReference>
<reference evidence="4 5" key="1">
    <citation type="journal article" date="2024" name="Plant J.">
        <title>Genome sequences and population genomics reveal climatic adaptation and genomic divergence between two closely related sweetgum species.</title>
        <authorList>
            <person name="Xu W.Q."/>
            <person name="Ren C.Q."/>
            <person name="Zhang X.Y."/>
            <person name="Comes H.P."/>
            <person name="Liu X.H."/>
            <person name="Li Y.G."/>
            <person name="Kettle C.J."/>
            <person name="Jalonen R."/>
            <person name="Gaisberger H."/>
            <person name="Ma Y.Z."/>
            <person name="Qiu Y.X."/>
        </authorList>
    </citation>
    <scope>NUCLEOTIDE SEQUENCE [LARGE SCALE GENOMIC DNA]</scope>
    <source>
        <strain evidence="4">Hangzhou</strain>
    </source>
</reference>
<dbReference type="Proteomes" id="UP001415857">
    <property type="component" value="Unassembled WGS sequence"/>
</dbReference>
<evidence type="ECO:0000313" key="4">
    <source>
        <dbReference type="EMBL" id="KAK9287688.1"/>
    </source>
</evidence>
<dbReference type="FunFam" id="3.40.50.1820:FF:000178">
    <property type="entry name" value="Carboxymethylenebutenolidase homolog"/>
    <property type="match status" value="1"/>
</dbReference>
<evidence type="ECO:0000256" key="1">
    <source>
        <dbReference type="ARBA" id="ARBA00004496"/>
    </source>
</evidence>
<protein>
    <recommendedName>
        <fullName evidence="3">Dienelactone hydrolase domain-containing protein</fullName>
    </recommendedName>
</protein>
<dbReference type="InterPro" id="IPR029058">
    <property type="entry name" value="AB_hydrolase_fold"/>
</dbReference>
<dbReference type="InterPro" id="IPR002925">
    <property type="entry name" value="Dienelactn_hydro"/>
</dbReference>
<accession>A0AAP0RYZ4</accession>
<dbReference type="AlphaFoldDB" id="A0AAP0RYZ4"/>
<organism evidence="4 5">
    <name type="scientific">Liquidambar formosana</name>
    <name type="common">Formosan gum</name>
    <dbReference type="NCBI Taxonomy" id="63359"/>
    <lineage>
        <taxon>Eukaryota</taxon>
        <taxon>Viridiplantae</taxon>
        <taxon>Streptophyta</taxon>
        <taxon>Embryophyta</taxon>
        <taxon>Tracheophyta</taxon>
        <taxon>Spermatophyta</taxon>
        <taxon>Magnoliopsida</taxon>
        <taxon>eudicotyledons</taxon>
        <taxon>Gunneridae</taxon>
        <taxon>Pentapetalae</taxon>
        <taxon>Saxifragales</taxon>
        <taxon>Altingiaceae</taxon>
        <taxon>Liquidambar</taxon>
    </lineage>
</organism>
<dbReference type="PANTHER" id="PTHR17630">
    <property type="entry name" value="DIENELACTONE HYDROLASE"/>
    <property type="match status" value="1"/>
</dbReference>
<feature type="domain" description="Dienelactone hydrolase" evidence="3">
    <location>
        <begin position="29"/>
        <end position="237"/>
    </location>
</feature>
<keyword evidence="5" id="KW-1185">Reference proteome</keyword>
<proteinExistence type="predicted"/>
<gene>
    <name evidence="4" type="ORF">L1049_016126</name>
</gene>
<evidence type="ECO:0000256" key="2">
    <source>
        <dbReference type="ARBA" id="ARBA00022490"/>
    </source>
</evidence>
<keyword evidence="2" id="KW-0963">Cytoplasm</keyword>
<dbReference type="GO" id="GO:0016787">
    <property type="term" value="F:hydrolase activity"/>
    <property type="evidence" value="ECO:0007669"/>
    <property type="project" value="InterPro"/>
</dbReference>
<comment type="caution">
    <text evidence="4">The sequence shown here is derived from an EMBL/GenBank/DDBJ whole genome shotgun (WGS) entry which is preliminary data.</text>
</comment>